<organism evidence="11 12">
    <name type="scientific">Janthinobacterium lividum</name>
    <dbReference type="NCBI Taxonomy" id="29581"/>
    <lineage>
        <taxon>Bacteria</taxon>
        <taxon>Pseudomonadati</taxon>
        <taxon>Pseudomonadota</taxon>
        <taxon>Betaproteobacteria</taxon>
        <taxon>Burkholderiales</taxon>
        <taxon>Oxalobacteraceae</taxon>
        <taxon>Janthinobacterium</taxon>
    </lineage>
</organism>
<feature type="transmembrane region" description="Helical" evidence="8">
    <location>
        <begin position="284"/>
        <end position="306"/>
    </location>
</feature>
<evidence type="ECO:0000259" key="10">
    <source>
        <dbReference type="Pfam" id="PF12704"/>
    </source>
</evidence>
<evidence type="ECO:0000256" key="3">
    <source>
        <dbReference type="ARBA" id="ARBA00022448"/>
    </source>
</evidence>
<feature type="transmembrane region" description="Helical" evidence="8">
    <location>
        <begin position="392"/>
        <end position="411"/>
    </location>
</feature>
<feature type="domain" description="ABC3 transporter permease C-terminal" evidence="9">
    <location>
        <begin position="285"/>
        <end position="418"/>
    </location>
</feature>
<dbReference type="InterPro" id="IPR011925">
    <property type="entry name" value="LolCE_TM"/>
</dbReference>
<keyword evidence="3" id="KW-0813">Transport</keyword>
<sequence>MSIIKQFPFEWQVGVRYTRAGKRSGRNSFISFISLISVAGIGLGVAALIVVLSVMNGFQKEVTDRLMSVLAHVEVFDTSGSMPNWQAQERAAYANPQVKAVSPFVETQGMLLNDETMRPSVVRGVLPQQEATVSSVASQMKQGSFNDLTPGSYNIVLGIDLAKALDVKVGQNVTLMLEREPRAGDPANGIVMPRMRALKVAGIFEAGHNELDGSLAFVNMQDAEQLLQLDGPSGLRLRLHDMNKAPQVARELKASMPGQLWMRDWSRASASWYALVQSQKNMMFIILSMIIAVAAFNLVSTLVMSVTDKQADIAILRTLGASPFSIMKIFMIQGALVGLLGSALGVIGGVVLALNVGVIVPFIEGIFGLHFISKEIYQISAVPSDVHWLDVAQIGLIAFGLALVATIYPSWRAARVKPAEALRYE</sequence>
<keyword evidence="11" id="KW-0449">Lipoprotein</keyword>
<evidence type="ECO:0000256" key="7">
    <source>
        <dbReference type="ARBA" id="ARBA00023136"/>
    </source>
</evidence>
<dbReference type="PANTHER" id="PTHR30489">
    <property type="entry name" value="LIPOPROTEIN-RELEASING SYSTEM TRANSMEMBRANE PROTEIN LOLE"/>
    <property type="match status" value="1"/>
</dbReference>
<feature type="transmembrane region" description="Helical" evidence="8">
    <location>
        <begin position="352"/>
        <end position="372"/>
    </location>
</feature>
<comment type="subcellular location">
    <subcellularLocation>
        <location evidence="1">Cell membrane</location>
        <topology evidence="1">Multi-pass membrane protein</topology>
    </subcellularLocation>
</comment>
<reference evidence="11 12" key="1">
    <citation type="submission" date="2019-06" db="EMBL/GenBank/DDBJ databases">
        <title>Genome sequence of Janthinobacterium lividum UCD_MED1.</title>
        <authorList>
            <person name="De Leon M.E."/>
            <person name="Jospin G."/>
        </authorList>
    </citation>
    <scope>NUCLEOTIDE SEQUENCE [LARGE SCALE GENOMIC DNA]</scope>
    <source>
        <strain evidence="11 12">UCD_MED1</strain>
    </source>
</reference>
<dbReference type="NCBIfam" id="TIGR02212">
    <property type="entry name" value="lolCE"/>
    <property type="match status" value="1"/>
</dbReference>
<dbReference type="GO" id="GO:0044874">
    <property type="term" value="P:lipoprotein localization to outer membrane"/>
    <property type="evidence" value="ECO:0007669"/>
    <property type="project" value="TreeGrafter"/>
</dbReference>
<dbReference type="PANTHER" id="PTHR30489:SF0">
    <property type="entry name" value="LIPOPROTEIN-RELEASING SYSTEM TRANSMEMBRANE PROTEIN LOLE"/>
    <property type="match status" value="1"/>
</dbReference>
<evidence type="ECO:0000256" key="2">
    <source>
        <dbReference type="ARBA" id="ARBA00005236"/>
    </source>
</evidence>
<dbReference type="AlphaFoldDB" id="A0A031GJF2"/>
<evidence type="ECO:0000259" key="9">
    <source>
        <dbReference type="Pfam" id="PF02687"/>
    </source>
</evidence>
<name>A0A031GJF2_9BURK</name>
<dbReference type="RefSeq" id="WP_034755457.1">
    <property type="nucleotide sequence ID" value="NZ_JFYR01000023.1"/>
</dbReference>
<keyword evidence="7 8" id="KW-0472">Membrane</keyword>
<dbReference type="Proteomes" id="UP000305681">
    <property type="component" value="Unassembled WGS sequence"/>
</dbReference>
<evidence type="ECO:0000313" key="12">
    <source>
        <dbReference type="Proteomes" id="UP000305681"/>
    </source>
</evidence>
<dbReference type="InterPro" id="IPR051447">
    <property type="entry name" value="Lipoprotein-release_system"/>
</dbReference>
<evidence type="ECO:0000313" key="11">
    <source>
        <dbReference type="EMBL" id="TNC78387.1"/>
    </source>
</evidence>
<evidence type="ECO:0000256" key="8">
    <source>
        <dbReference type="SAM" id="Phobius"/>
    </source>
</evidence>
<dbReference type="OrthoDB" id="9808461at2"/>
<comment type="caution">
    <text evidence="11">The sequence shown here is derived from an EMBL/GenBank/DDBJ whole genome shotgun (WGS) entry which is preliminary data.</text>
</comment>
<comment type="similarity">
    <text evidence="2">Belongs to the ABC-4 integral membrane protein family. LolC/E subfamily.</text>
</comment>
<feature type="transmembrane region" description="Helical" evidence="8">
    <location>
        <begin position="29"/>
        <end position="55"/>
    </location>
</feature>
<dbReference type="EMBL" id="VDGE01000001">
    <property type="protein sequence ID" value="TNC78387.1"/>
    <property type="molecule type" value="Genomic_DNA"/>
</dbReference>
<evidence type="ECO:0000256" key="1">
    <source>
        <dbReference type="ARBA" id="ARBA00004651"/>
    </source>
</evidence>
<feature type="transmembrane region" description="Helical" evidence="8">
    <location>
        <begin position="326"/>
        <end position="347"/>
    </location>
</feature>
<dbReference type="eggNOG" id="COG4591">
    <property type="taxonomic scope" value="Bacteria"/>
</dbReference>
<evidence type="ECO:0000256" key="6">
    <source>
        <dbReference type="ARBA" id="ARBA00022989"/>
    </source>
</evidence>
<feature type="domain" description="MacB-like periplasmic core" evidence="10">
    <location>
        <begin position="34"/>
        <end position="254"/>
    </location>
</feature>
<keyword evidence="6 8" id="KW-1133">Transmembrane helix</keyword>
<dbReference type="GO" id="GO:0098797">
    <property type="term" value="C:plasma membrane protein complex"/>
    <property type="evidence" value="ECO:0007669"/>
    <property type="project" value="TreeGrafter"/>
</dbReference>
<protein>
    <submittedName>
        <fullName evidence="11">Lipoprotein-releasing ABC transporter permease subunit</fullName>
    </submittedName>
</protein>
<gene>
    <name evidence="11" type="ORF">FHI69_03600</name>
</gene>
<keyword evidence="4" id="KW-1003">Cell membrane</keyword>
<accession>A0A031GJF2</accession>
<dbReference type="Pfam" id="PF12704">
    <property type="entry name" value="MacB_PCD"/>
    <property type="match status" value="1"/>
</dbReference>
<dbReference type="GO" id="GO:0042953">
    <property type="term" value="P:lipoprotein transport"/>
    <property type="evidence" value="ECO:0007669"/>
    <property type="project" value="InterPro"/>
</dbReference>
<proteinExistence type="inferred from homology"/>
<dbReference type="InterPro" id="IPR025857">
    <property type="entry name" value="MacB_PCD"/>
</dbReference>
<dbReference type="Pfam" id="PF02687">
    <property type="entry name" value="FtsX"/>
    <property type="match status" value="1"/>
</dbReference>
<dbReference type="InterPro" id="IPR003838">
    <property type="entry name" value="ABC3_permease_C"/>
</dbReference>
<keyword evidence="5 8" id="KW-0812">Transmembrane</keyword>
<evidence type="ECO:0000256" key="5">
    <source>
        <dbReference type="ARBA" id="ARBA00022692"/>
    </source>
</evidence>
<evidence type="ECO:0000256" key="4">
    <source>
        <dbReference type="ARBA" id="ARBA00022475"/>
    </source>
</evidence>